<organism evidence="6 7">
    <name type="scientific">Phaeobacter piscinae</name>
    <dbReference type="NCBI Taxonomy" id="1580596"/>
    <lineage>
        <taxon>Bacteria</taxon>
        <taxon>Pseudomonadati</taxon>
        <taxon>Pseudomonadota</taxon>
        <taxon>Alphaproteobacteria</taxon>
        <taxon>Rhodobacterales</taxon>
        <taxon>Roseobacteraceae</taxon>
        <taxon>Phaeobacter</taxon>
    </lineage>
</organism>
<keyword evidence="3" id="KW-0732">Signal</keyword>
<dbReference type="PANTHER" id="PTHR11709">
    <property type="entry name" value="MULTI-COPPER OXIDASE"/>
    <property type="match status" value="1"/>
</dbReference>
<dbReference type="PANTHER" id="PTHR11709:SF2">
    <property type="entry name" value="MULTICOPPER OXIDASE LPR1"/>
    <property type="match status" value="1"/>
</dbReference>
<dbReference type="GO" id="GO:0030288">
    <property type="term" value="C:outer membrane-bounded periplasmic space"/>
    <property type="evidence" value="ECO:0007669"/>
    <property type="project" value="TreeGrafter"/>
</dbReference>
<name>A0AAN1GVX6_9RHOB</name>
<dbReference type="Pfam" id="PF07732">
    <property type="entry name" value="Cu-oxidase_3"/>
    <property type="match status" value="1"/>
</dbReference>
<keyword evidence="1" id="KW-0479">Metal-binding</keyword>
<dbReference type="CDD" id="cd13906">
    <property type="entry name" value="CuRO_3_CumA_like"/>
    <property type="match status" value="1"/>
</dbReference>
<keyword evidence="6" id="KW-0614">Plasmid</keyword>
<dbReference type="InterPro" id="IPR002355">
    <property type="entry name" value="Cu_oxidase_Cu_BS"/>
</dbReference>
<dbReference type="InterPro" id="IPR033138">
    <property type="entry name" value="Cu_oxidase_CS"/>
</dbReference>
<dbReference type="GO" id="GO:0005507">
    <property type="term" value="F:copper ion binding"/>
    <property type="evidence" value="ECO:0007669"/>
    <property type="project" value="InterPro"/>
</dbReference>
<feature type="signal peptide" evidence="3">
    <location>
        <begin position="1"/>
        <end position="33"/>
    </location>
</feature>
<accession>A0AAN1GVX6</accession>
<keyword evidence="2" id="KW-0560">Oxidoreductase</keyword>
<evidence type="ECO:0000313" key="7">
    <source>
        <dbReference type="Proteomes" id="UP000218606"/>
    </source>
</evidence>
<protein>
    <submittedName>
        <fullName evidence="6">Multicopper oxidase</fullName>
    </submittedName>
</protein>
<dbReference type="Pfam" id="PF07731">
    <property type="entry name" value="Cu-oxidase_2"/>
    <property type="match status" value="1"/>
</dbReference>
<feature type="chain" id="PRO_5043042476" evidence="3">
    <location>
        <begin position="34"/>
        <end position="487"/>
    </location>
</feature>
<dbReference type="InterPro" id="IPR011706">
    <property type="entry name" value="Cu-oxidase_C"/>
</dbReference>
<evidence type="ECO:0000256" key="2">
    <source>
        <dbReference type="ARBA" id="ARBA00023002"/>
    </source>
</evidence>
<evidence type="ECO:0000256" key="3">
    <source>
        <dbReference type="SAM" id="SignalP"/>
    </source>
</evidence>
<dbReference type="SUPFAM" id="SSF49503">
    <property type="entry name" value="Cupredoxins"/>
    <property type="match status" value="3"/>
</dbReference>
<gene>
    <name evidence="6" type="ORF">PhaeoP13_04072</name>
</gene>
<dbReference type="AlphaFoldDB" id="A0AAN1GVX6"/>
<dbReference type="GO" id="GO:0016491">
    <property type="term" value="F:oxidoreductase activity"/>
    <property type="evidence" value="ECO:0007669"/>
    <property type="project" value="UniProtKB-KW"/>
</dbReference>
<evidence type="ECO:0000256" key="1">
    <source>
        <dbReference type="ARBA" id="ARBA00022723"/>
    </source>
</evidence>
<evidence type="ECO:0000313" key="6">
    <source>
        <dbReference type="EMBL" id="ATG45954.1"/>
    </source>
</evidence>
<evidence type="ECO:0000259" key="4">
    <source>
        <dbReference type="Pfam" id="PF07731"/>
    </source>
</evidence>
<dbReference type="Proteomes" id="UP000218606">
    <property type="component" value="Plasmid pP13_e"/>
</dbReference>
<sequence length="487" mass="52922">MTSARRSPRLNRRRALQLGTAAGVLAPLGLAGAQITASAQAKARASTNPTTAPLPLHIQQARYTIADAPTEGLISTRPDGPPPVLRLKQGQPFAARVTNTLPDYTAMHWHGIRLDNAMDGVPYLTQFPIGPGESFDYHFTPMDAGTYWYHPHCMTMDQMAMGLTGVLLVEEAEDPGFDADVALNLRDFRLRPNGDWLKLWTARGAARSGTFGTVITANWDSDPVYEAPTGGLLRLRLAATDTARIYKPYVTGANGQVIAADGHPLREVIDWPTDQAPALLSPGQRLDIALQMPRIEGAYVDVMTAFPGGPRRLARIRAIGPNLGRELAELPPLPANNVPEPDLANARVEDLVFGWTPEGGAPQNGYCGSLGYTFWSINRKPWPGDAADPETPGAGPLAVLNRGESVILRLRNESPNAHPIHLHGLVFRPLRSNKRTLPSNWTDTALLLKDEIIEVALVADNPGDWAFHCHVIEHQKTGLAGYIRVLA</sequence>
<dbReference type="InterPro" id="IPR011707">
    <property type="entry name" value="Cu-oxidase-like_N"/>
</dbReference>
<dbReference type="RefSeq" id="WP_096873567.1">
    <property type="nucleotide sequence ID" value="NZ_CP010719.1"/>
</dbReference>
<dbReference type="InterPro" id="IPR045087">
    <property type="entry name" value="Cu-oxidase_fam"/>
</dbReference>
<evidence type="ECO:0000259" key="5">
    <source>
        <dbReference type="Pfam" id="PF07732"/>
    </source>
</evidence>
<dbReference type="PROSITE" id="PS51318">
    <property type="entry name" value="TAT"/>
    <property type="match status" value="1"/>
</dbReference>
<feature type="domain" description="Plastocyanin-like" evidence="5">
    <location>
        <begin position="59"/>
        <end position="172"/>
    </location>
</feature>
<proteinExistence type="predicted"/>
<dbReference type="PROSITE" id="PS00080">
    <property type="entry name" value="MULTICOPPER_OXIDASE2"/>
    <property type="match status" value="1"/>
</dbReference>
<dbReference type="InterPro" id="IPR006311">
    <property type="entry name" value="TAT_signal"/>
</dbReference>
<dbReference type="InterPro" id="IPR008972">
    <property type="entry name" value="Cupredoxin"/>
</dbReference>
<dbReference type="EMBL" id="CP010772">
    <property type="protein sequence ID" value="ATG45954.1"/>
    <property type="molecule type" value="Genomic_DNA"/>
</dbReference>
<dbReference type="PROSITE" id="PS00079">
    <property type="entry name" value="MULTICOPPER_OXIDASE1"/>
    <property type="match status" value="1"/>
</dbReference>
<geneLocation type="plasmid" evidence="7">
    <name>pp13_e</name>
</geneLocation>
<dbReference type="Gene3D" id="2.60.40.420">
    <property type="entry name" value="Cupredoxins - blue copper proteins"/>
    <property type="match status" value="3"/>
</dbReference>
<feature type="domain" description="Plastocyanin-like" evidence="4">
    <location>
        <begin position="392"/>
        <end position="485"/>
    </location>
</feature>
<reference evidence="6 7" key="1">
    <citation type="journal article" date="2017" name="Front. Microbiol.">
        <title>Phaeobacter piscinae sp. nov., a species of the Roseobacter group and potential aquaculture probiont.</title>
        <authorList>
            <person name="Sonnenschein E.C."/>
            <person name="Phippen C.B.W."/>
            <person name="Nielsen K.F."/>
            <person name="Mateiu R.V."/>
            <person name="Melchiorsen J."/>
            <person name="Gram L."/>
            <person name="Overmann J."/>
            <person name="Freese H.M."/>
        </authorList>
    </citation>
    <scope>NUCLEOTIDE SEQUENCE [LARGE SCALE GENOMIC DNA]</scope>
    <source>
        <strain evidence="6 7">P13</strain>
    </source>
</reference>